<dbReference type="EMBL" id="CP000507">
    <property type="protein sequence ID" value="ABL98399.1"/>
    <property type="molecule type" value="Genomic_DNA"/>
</dbReference>
<feature type="chain" id="PRO_5002636370" description="Lipoprotein" evidence="1">
    <location>
        <begin position="24"/>
        <end position="427"/>
    </location>
</feature>
<evidence type="ECO:0000313" key="2">
    <source>
        <dbReference type="EMBL" id="ABL98399.1"/>
    </source>
</evidence>
<dbReference type="PROSITE" id="PS51257">
    <property type="entry name" value="PROKAR_LIPOPROTEIN"/>
    <property type="match status" value="1"/>
</dbReference>
<dbReference type="Proteomes" id="UP000009175">
    <property type="component" value="Chromosome"/>
</dbReference>
<feature type="signal peptide" evidence="1">
    <location>
        <begin position="1"/>
        <end position="23"/>
    </location>
</feature>
<dbReference type="HOGENOM" id="CLU_642337_0_0_6"/>
<evidence type="ECO:0000313" key="3">
    <source>
        <dbReference type="Proteomes" id="UP000009175"/>
    </source>
</evidence>
<dbReference type="AlphaFoldDB" id="A1S1Z3"/>
<evidence type="ECO:0000256" key="1">
    <source>
        <dbReference type="SAM" id="SignalP"/>
    </source>
</evidence>
<sequence>MKGKLLLSTCSLLLVACGGSGDAGGDQGSNGNNAHLVGDFVRQATKCDARAANTSAKVILHRKDGSVMSTHQPNASGRLDIDWPADAAHITLVTTSNGELRLDTQLVRSSGDLGINAAYDDSLNLQCECKTLDVNGAELAAAYPDHKILLRGARLDSVNSTEFCKVPGSEYASVDLWLTPTIANDKSYGALLDVNQNNASLVLTADLVSDAANEGVDVSFYDNYDGISRAYTYGLNKDGRRHFMRSPDILSVFPGIYSNNYLQLFHSRDLGSTAEGSLSYHAGRRIKVTEPTQVQTVDIADNEQAMLASVNALLQGIASGSAVNYDLGNIGTNRAGLMVFVNGNGMYWSINGPLKGTFPDLQLPAEIEAQLETADIQQISFQSSGYRQAGGINALREQLATESRSGTKLRPAFFDNYDYEDITVWLN</sequence>
<dbReference type="RefSeq" id="WP_011758310.1">
    <property type="nucleotide sequence ID" value="NC_008700.1"/>
</dbReference>
<accession>A1S1Z3</accession>
<dbReference type="KEGG" id="saz:Sama_0188"/>
<dbReference type="OrthoDB" id="6264181at2"/>
<protein>
    <recommendedName>
        <fullName evidence="4">Lipoprotein</fullName>
    </recommendedName>
</protein>
<organism evidence="2 3">
    <name type="scientific">Shewanella amazonensis (strain ATCC BAA-1098 / SB2B)</name>
    <dbReference type="NCBI Taxonomy" id="326297"/>
    <lineage>
        <taxon>Bacteria</taxon>
        <taxon>Pseudomonadati</taxon>
        <taxon>Pseudomonadota</taxon>
        <taxon>Gammaproteobacteria</taxon>
        <taxon>Alteromonadales</taxon>
        <taxon>Shewanellaceae</taxon>
        <taxon>Shewanella</taxon>
    </lineage>
</organism>
<dbReference type="eggNOG" id="ENOG502ZAIJ">
    <property type="taxonomic scope" value="Bacteria"/>
</dbReference>
<dbReference type="STRING" id="326297.Sama_0188"/>
<evidence type="ECO:0008006" key="4">
    <source>
        <dbReference type="Google" id="ProtNLM"/>
    </source>
</evidence>
<gene>
    <name evidence="2" type="ordered locus">Sama_0188</name>
</gene>
<keyword evidence="1" id="KW-0732">Signal</keyword>
<proteinExistence type="predicted"/>
<name>A1S1Z3_SHEAM</name>
<reference evidence="2 3" key="1">
    <citation type="submission" date="2006-12" db="EMBL/GenBank/DDBJ databases">
        <title>Complete sequence of Shewanella amazonensis SB2B.</title>
        <authorList>
            <consortium name="US DOE Joint Genome Institute"/>
            <person name="Copeland A."/>
            <person name="Lucas S."/>
            <person name="Lapidus A."/>
            <person name="Barry K."/>
            <person name="Detter J.C."/>
            <person name="Glavina del Rio T."/>
            <person name="Hammon N."/>
            <person name="Israni S."/>
            <person name="Dalin E."/>
            <person name="Tice H."/>
            <person name="Pitluck S."/>
            <person name="Munk A.C."/>
            <person name="Brettin T."/>
            <person name="Bruce D."/>
            <person name="Han C."/>
            <person name="Tapia R."/>
            <person name="Gilna P."/>
            <person name="Schmutz J."/>
            <person name="Larimer F."/>
            <person name="Land M."/>
            <person name="Hauser L."/>
            <person name="Kyrpides N."/>
            <person name="Mikhailova N."/>
            <person name="Fredrickson J."/>
            <person name="Richardson P."/>
        </authorList>
    </citation>
    <scope>NUCLEOTIDE SEQUENCE [LARGE SCALE GENOMIC DNA]</scope>
    <source>
        <strain evidence="3">ATCC BAA-1098 / SB2B</strain>
    </source>
</reference>
<keyword evidence="3" id="KW-1185">Reference proteome</keyword>